<dbReference type="EMBL" id="KK833499">
    <property type="protein sequence ID" value="KFP78303.1"/>
    <property type="molecule type" value="Genomic_DNA"/>
</dbReference>
<name>A0A091MQL9_9PASS</name>
<sequence length="96" mass="11247">RQSRIQVELPELEMEDGARLSPFSVHFPLGQDTVLPSDGTHKVLTCWISFRSSRPVSFFGNMIFTDEEDNRLLQQRRIVFLLYTHTWHFTAPINKL</sequence>
<evidence type="ECO:0000313" key="2">
    <source>
        <dbReference type="Proteomes" id="UP000053537"/>
    </source>
</evidence>
<proteinExistence type="predicted"/>
<keyword evidence="2" id="KW-1185">Reference proteome</keyword>
<accession>A0A091MQL9</accession>
<feature type="non-terminal residue" evidence="1">
    <location>
        <position position="1"/>
    </location>
</feature>
<reference evidence="1 2" key="1">
    <citation type="submission" date="2014-04" db="EMBL/GenBank/DDBJ databases">
        <title>Genome evolution of avian class.</title>
        <authorList>
            <person name="Zhang G."/>
            <person name="Li C."/>
        </authorList>
    </citation>
    <scope>NUCLEOTIDE SEQUENCE [LARGE SCALE GENOMIC DNA]</scope>
    <source>
        <strain evidence="1">BGI_N310</strain>
    </source>
</reference>
<evidence type="ECO:0000313" key="1">
    <source>
        <dbReference type="EMBL" id="KFP78303.1"/>
    </source>
</evidence>
<dbReference type="Proteomes" id="UP000053537">
    <property type="component" value="Unassembled WGS sequence"/>
</dbReference>
<dbReference type="AlphaFoldDB" id="A0A091MQL9"/>
<organism evidence="1 2">
    <name type="scientific">Acanthisitta chloris</name>
    <name type="common">rifleman</name>
    <dbReference type="NCBI Taxonomy" id="57068"/>
    <lineage>
        <taxon>Eukaryota</taxon>
        <taxon>Metazoa</taxon>
        <taxon>Chordata</taxon>
        <taxon>Craniata</taxon>
        <taxon>Vertebrata</taxon>
        <taxon>Euteleostomi</taxon>
        <taxon>Archelosauria</taxon>
        <taxon>Archosauria</taxon>
        <taxon>Dinosauria</taxon>
        <taxon>Saurischia</taxon>
        <taxon>Theropoda</taxon>
        <taxon>Coelurosauria</taxon>
        <taxon>Aves</taxon>
        <taxon>Neognathae</taxon>
        <taxon>Neoaves</taxon>
        <taxon>Telluraves</taxon>
        <taxon>Australaves</taxon>
        <taxon>Passeriformes</taxon>
        <taxon>Acanthisittidae</taxon>
        <taxon>Acanthisitta</taxon>
    </lineage>
</organism>
<gene>
    <name evidence="1" type="ORF">N310_01892</name>
</gene>
<protein>
    <submittedName>
        <fullName evidence="1">Uncharacterized protein</fullName>
    </submittedName>
</protein>
<feature type="non-terminal residue" evidence="1">
    <location>
        <position position="96"/>
    </location>
</feature>